<keyword evidence="2" id="KW-1185">Reference proteome</keyword>
<dbReference type="OrthoDB" id="10264505at2759"/>
<name>A0A9P6W694_MAUEX</name>
<dbReference type="AlphaFoldDB" id="A0A9P6W694"/>
<comment type="caution">
    <text evidence="1">The sequence shown here is derived from an EMBL/GenBank/DDBJ whole genome shotgun (WGS) entry which is preliminary data.</text>
</comment>
<keyword evidence="1" id="KW-0413">Isomerase</keyword>
<protein>
    <submittedName>
        <fullName evidence="1">Protein disulfide isomerase</fullName>
    </submittedName>
</protein>
<accession>A0A9P6W694</accession>
<sequence length="232" mass="26550">TLKPVFEEVSKTFHYENLSGNKPQVNFIEVNCEVFGNSLCSTLPGFPIIHVIKPKETTSNMEETDTDKEEGKVQVNLWNRILNKVWRSNINPNMHVEPNRIVQFEGRRDATSITNFIRTIILIDKERRIIKEVLDPTIECNDSDELCLLGETYIKELLSNNVIQLASDVYIVGNSRTGTIENERSKLKAMQINVDLGANDKETLNKLHNLKFLSSLLNHLEDSMVTHINDEL</sequence>
<dbReference type="GO" id="GO:0016853">
    <property type="term" value="F:isomerase activity"/>
    <property type="evidence" value="ECO:0007669"/>
    <property type="project" value="UniProtKB-KW"/>
</dbReference>
<evidence type="ECO:0000313" key="2">
    <source>
        <dbReference type="Proteomes" id="UP000750334"/>
    </source>
</evidence>
<evidence type="ECO:0000313" key="1">
    <source>
        <dbReference type="EMBL" id="KAG0663591.1"/>
    </source>
</evidence>
<dbReference type="Proteomes" id="UP000750334">
    <property type="component" value="Unassembled WGS sequence"/>
</dbReference>
<dbReference type="EMBL" id="PUHR01000130">
    <property type="protein sequence ID" value="KAG0663591.1"/>
    <property type="molecule type" value="Genomic_DNA"/>
</dbReference>
<gene>
    <name evidence="1" type="primary">PDI-1</name>
    <name evidence="1" type="ORF">C6P45_000839</name>
</gene>
<dbReference type="Gene3D" id="3.40.30.10">
    <property type="entry name" value="Glutaredoxin"/>
    <property type="match status" value="1"/>
</dbReference>
<organism evidence="1 2">
    <name type="scientific">Maudiozyma exigua</name>
    <name type="common">Yeast</name>
    <name type="synonym">Kazachstania exigua</name>
    <dbReference type="NCBI Taxonomy" id="34358"/>
    <lineage>
        <taxon>Eukaryota</taxon>
        <taxon>Fungi</taxon>
        <taxon>Dikarya</taxon>
        <taxon>Ascomycota</taxon>
        <taxon>Saccharomycotina</taxon>
        <taxon>Saccharomycetes</taxon>
        <taxon>Saccharomycetales</taxon>
        <taxon>Saccharomycetaceae</taxon>
        <taxon>Maudiozyma</taxon>
    </lineage>
</organism>
<reference evidence="1 2" key="1">
    <citation type="submission" date="2020-11" db="EMBL/GenBank/DDBJ databases">
        <title>Kefir isolates.</title>
        <authorList>
            <person name="Marcisauskas S."/>
            <person name="Kim Y."/>
            <person name="Blasche S."/>
        </authorList>
    </citation>
    <scope>NUCLEOTIDE SEQUENCE [LARGE SCALE GENOMIC DNA]</scope>
    <source>
        <strain evidence="1 2">OG2</strain>
    </source>
</reference>
<feature type="non-terminal residue" evidence="1">
    <location>
        <position position="1"/>
    </location>
</feature>
<proteinExistence type="predicted"/>